<feature type="domain" description="Amidase" evidence="1">
    <location>
        <begin position="24"/>
        <end position="433"/>
    </location>
</feature>
<dbReference type="KEGG" id="ant:Arnit_2705"/>
<dbReference type="RefSeq" id="WP_013136498.1">
    <property type="nucleotide sequence ID" value="NC_014166.1"/>
</dbReference>
<dbReference type="InterPro" id="IPR053844">
    <property type="entry name" value="AH_C"/>
</dbReference>
<dbReference type="NCBIfam" id="NF006043">
    <property type="entry name" value="PRK08186.1"/>
    <property type="match status" value="1"/>
</dbReference>
<dbReference type="Gene3D" id="3.90.1300.10">
    <property type="entry name" value="Amidase signature (AS) domain"/>
    <property type="match status" value="1"/>
</dbReference>
<accession>D5V6T3</accession>
<dbReference type="InterPro" id="IPR000120">
    <property type="entry name" value="Amidase"/>
</dbReference>
<dbReference type="InterPro" id="IPR023631">
    <property type="entry name" value="Amidase_dom"/>
</dbReference>
<evidence type="ECO:0000313" key="4">
    <source>
        <dbReference type="Proteomes" id="UP000000939"/>
    </source>
</evidence>
<dbReference type="Pfam" id="PF21986">
    <property type="entry name" value="AH_C"/>
    <property type="match status" value="1"/>
</dbReference>
<gene>
    <name evidence="3" type="ordered locus">Arnit_2705</name>
</gene>
<dbReference type="PANTHER" id="PTHR11895:SF169">
    <property type="entry name" value="GLUTAMYL-TRNA(GLN) AMIDOTRANSFERASE"/>
    <property type="match status" value="1"/>
</dbReference>
<dbReference type="Pfam" id="PF01425">
    <property type="entry name" value="Amidase"/>
    <property type="match status" value="1"/>
</dbReference>
<dbReference type="AlphaFoldDB" id="D5V6T3"/>
<proteinExistence type="predicted"/>
<reference evidence="3 4" key="1">
    <citation type="journal article" date="2010" name="Stand. Genomic Sci.">
        <title>Complete genome sequence of Arcobacter nitrofigilis type strain (CI).</title>
        <authorList>
            <person name="Pati A."/>
            <person name="Gronow S."/>
            <person name="Lapidus A."/>
            <person name="Copeland A."/>
            <person name="Glavina Del Rio T."/>
            <person name="Nolan M."/>
            <person name="Lucas S."/>
            <person name="Tice H."/>
            <person name="Cheng J.F."/>
            <person name="Han C."/>
            <person name="Chertkov O."/>
            <person name="Bruce D."/>
            <person name="Tapia R."/>
            <person name="Goodwin L."/>
            <person name="Pitluck S."/>
            <person name="Liolios K."/>
            <person name="Ivanova N."/>
            <person name="Mavromatis K."/>
            <person name="Chen A."/>
            <person name="Palaniappan K."/>
            <person name="Land M."/>
            <person name="Hauser L."/>
            <person name="Chang Y.J."/>
            <person name="Jeffries C.D."/>
            <person name="Detter J.C."/>
            <person name="Rohde M."/>
            <person name="Goker M."/>
            <person name="Bristow J."/>
            <person name="Eisen J.A."/>
            <person name="Markowitz V."/>
            <person name="Hugenholtz P."/>
            <person name="Klenk H.P."/>
            <person name="Kyrpides N.C."/>
        </authorList>
    </citation>
    <scope>NUCLEOTIDE SEQUENCE [LARGE SCALE GENOMIC DNA]</scope>
    <source>
        <strain evidence="4">ATCC 33309 / DSM 7299 / CCUG 15893 / LMG 7604 / NCTC 12251 / CI</strain>
    </source>
</reference>
<dbReference type="PANTHER" id="PTHR11895">
    <property type="entry name" value="TRANSAMIDASE"/>
    <property type="match status" value="1"/>
</dbReference>
<dbReference type="OrthoDB" id="9811471at2"/>
<name>D5V6T3_ARCNC</name>
<dbReference type="InterPro" id="IPR036928">
    <property type="entry name" value="AS_sf"/>
</dbReference>
<evidence type="ECO:0000259" key="2">
    <source>
        <dbReference type="Pfam" id="PF21986"/>
    </source>
</evidence>
<feature type="domain" description="Allophanate hydrolase C-terminal" evidence="2">
    <location>
        <begin position="472"/>
        <end position="593"/>
    </location>
</feature>
<keyword evidence="4" id="KW-1185">Reference proteome</keyword>
<evidence type="ECO:0000313" key="3">
    <source>
        <dbReference type="EMBL" id="ADG94353.1"/>
    </source>
</evidence>
<organism evidence="3 4">
    <name type="scientific">Arcobacter nitrofigilis (strain ATCC 33309 / DSM 7299 / CCUG 15893 / LMG 7604 / NCTC 12251 / CI)</name>
    <name type="common">Campylobacter nitrofigilis</name>
    <dbReference type="NCBI Taxonomy" id="572480"/>
    <lineage>
        <taxon>Bacteria</taxon>
        <taxon>Pseudomonadati</taxon>
        <taxon>Campylobacterota</taxon>
        <taxon>Epsilonproteobacteria</taxon>
        <taxon>Campylobacterales</taxon>
        <taxon>Arcobacteraceae</taxon>
        <taxon>Arcobacter</taxon>
    </lineage>
</organism>
<dbReference type="EMBL" id="CP001999">
    <property type="protein sequence ID" value="ADG94353.1"/>
    <property type="molecule type" value="Genomic_DNA"/>
</dbReference>
<dbReference type="Gene3D" id="3.10.490.10">
    <property type="entry name" value="Gamma-glutamyl cyclotransferase-like"/>
    <property type="match status" value="1"/>
</dbReference>
<dbReference type="SUPFAM" id="SSF75304">
    <property type="entry name" value="Amidase signature (AS) enzymes"/>
    <property type="match status" value="1"/>
</dbReference>
<dbReference type="eggNOG" id="COG0154">
    <property type="taxonomic scope" value="Bacteria"/>
</dbReference>
<dbReference type="Gene3D" id="1.20.58.1700">
    <property type="match status" value="1"/>
</dbReference>
<sequence>MLANQLFDIKSIHDSYKKGVTPKDIVTEVYNRIKKVNDDGIFIHLQAIEDIFAQISSLEEMNLSEKPLWGIPFTVKDNIDVEGIPTTAACPAYEYIAKEDAFIVKVLKQAGAICIGKTNLDQFATGLVGIRTPYGAPKNALDEKIIPGGSSCGSAVAVSHQLFSFSLGTDTAGSGRIPAALNNLVGLKPTLGAFSKRGVVPACLTVDTVSVFALNIEDAYDIFEIASKHDEKDPYSKKRPKNKYKDTQNVVVAIPNSKSQIFIDDEIQRKSYQETISLIKEKGFKTIEIDLKPFFEVAQLLYEGTWLAERYTVIGDMIKNQPADILDITRTLIQKAETFSASDVYRDIYRFNELKKEIEPVLEQFDILCLPSMPRVASVKEIEDDPIKANSRLGIYTNFVNLLDLSAIAIPVNKREDGFAGGVTIIANAFEELKLAKFAKYIQKDMSLTYGNSDVEVKLSDDDTFGVSYDEIEVAVVGAHLRGMPLNKDLIKLNARFLYEAKTTPNYKLFKLQGEEILKPGLIQDENGVSIDLEVWAMPIENLGEFERTIPKPLCIGSIELENKKTVKGFLCEPSGLIGAVDISNFGGWKAFLNSKKN</sequence>
<dbReference type="Proteomes" id="UP000000939">
    <property type="component" value="Chromosome"/>
</dbReference>
<evidence type="ECO:0000259" key="1">
    <source>
        <dbReference type="Pfam" id="PF01425"/>
    </source>
</evidence>
<dbReference type="STRING" id="572480.Arnit_2705"/>
<keyword evidence="3" id="KW-0378">Hydrolase</keyword>
<dbReference type="InterPro" id="IPR014085">
    <property type="entry name" value="Allophanate_hydrolase"/>
</dbReference>
<dbReference type="HOGENOM" id="CLU_009600_0_1_7"/>
<dbReference type="NCBIfam" id="TIGR02713">
    <property type="entry name" value="allophanate_hyd"/>
    <property type="match status" value="1"/>
</dbReference>
<dbReference type="GO" id="GO:0016787">
    <property type="term" value="F:hydrolase activity"/>
    <property type="evidence" value="ECO:0007669"/>
    <property type="project" value="UniProtKB-KW"/>
</dbReference>
<protein>
    <submittedName>
        <fullName evidence="3">Allophanate hydrolase</fullName>
    </submittedName>
</protein>